<gene>
    <name evidence="1" type="ORF">MCOR_30927</name>
</gene>
<protein>
    <submittedName>
        <fullName evidence="1">Uncharacterized protein</fullName>
    </submittedName>
</protein>
<dbReference type="EMBL" id="CACVKT020005609">
    <property type="protein sequence ID" value="CAC5396357.1"/>
    <property type="molecule type" value="Genomic_DNA"/>
</dbReference>
<keyword evidence="2" id="KW-1185">Reference proteome</keyword>
<evidence type="ECO:0000313" key="2">
    <source>
        <dbReference type="Proteomes" id="UP000507470"/>
    </source>
</evidence>
<organism evidence="1 2">
    <name type="scientific">Mytilus coruscus</name>
    <name type="common">Sea mussel</name>
    <dbReference type="NCBI Taxonomy" id="42192"/>
    <lineage>
        <taxon>Eukaryota</taxon>
        <taxon>Metazoa</taxon>
        <taxon>Spiralia</taxon>
        <taxon>Lophotrochozoa</taxon>
        <taxon>Mollusca</taxon>
        <taxon>Bivalvia</taxon>
        <taxon>Autobranchia</taxon>
        <taxon>Pteriomorphia</taxon>
        <taxon>Mytilida</taxon>
        <taxon>Mytiloidea</taxon>
        <taxon>Mytilidae</taxon>
        <taxon>Mytilinae</taxon>
        <taxon>Mytilus</taxon>
    </lineage>
</organism>
<sequence length="513" mass="58896">MEILNFVFCFGGYPIKFDIIVEWECRERFQESDQTIISTFAEYCRKQQKKFAKGYIKSGVLYVTSGSKCLENDIAEIENNENNGDSYFFITCLRDTTDIVLFHDHLRIINNHLATYMNSVHIVAKKVSCSIKLKIPDVPASNEELSILCFVGNCYKIDSRILDKFTEYKVHIDLKNNECIRFAIVKSVITENFTVTGSQRTLTLQTIPGASIDLPPEMVAAQVAVSATKTEDENQKGEHKLICSDVLHIDICGKGSDKENKIHLPLHEKSPTNLKDVCILVSNLSKPNKQSDWSIIESGILLIKNGKVEFHSTFDIKCCVAVVKKFLDEAKTQVIRKIRGEHDIKIFAMLKHQQNEYSVIVGFALLKSFEERQKYWEKMEYKLESYVEETVRKNKPYKISFSGEIEVRGWNENDSIITYLPNKEDRMFQEYHLLNCNTDDKLLKPKCKVHIGGPLLRPTTESMIDKIKALFKNDNKPLNFEELTYLPIGNQGEKPVDEIVDGKPIHFPQAIRQ</sequence>
<accession>A0A6J8CMA5</accession>
<dbReference type="Proteomes" id="UP000507470">
    <property type="component" value="Unassembled WGS sequence"/>
</dbReference>
<reference evidence="1 2" key="1">
    <citation type="submission" date="2020-06" db="EMBL/GenBank/DDBJ databases">
        <authorList>
            <person name="Li R."/>
            <person name="Bekaert M."/>
        </authorList>
    </citation>
    <scope>NUCLEOTIDE SEQUENCE [LARGE SCALE GENOMIC DNA]</scope>
    <source>
        <strain evidence="2">wild</strain>
    </source>
</reference>
<proteinExistence type="predicted"/>
<name>A0A6J8CMA5_MYTCO</name>
<evidence type="ECO:0000313" key="1">
    <source>
        <dbReference type="EMBL" id="CAC5396357.1"/>
    </source>
</evidence>
<dbReference type="AlphaFoldDB" id="A0A6J8CMA5"/>